<proteinExistence type="predicted"/>
<sequence length="86" mass="9338">MKQTDTKKWIANQLKKAMEAAEEAGIDVKQDNFLTATALPNGMIAILGATNDDGSRTLQVNIIPGVVLPPENVDLDIFEQNDRAAE</sequence>
<comment type="caution">
    <text evidence="1">The sequence shown here is derived from an EMBL/GenBank/DDBJ whole genome shotgun (WGS) entry which is preliminary data.</text>
</comment>
<dbReference type="Proteomes" id="UP000542889">
    <property type="component" value="Unassembled WGS sequence"/>
</dbReference>
<dbReference type="AlphaFoldDB" id="A0A7Y7UJB0"/>
<gene>
    <name evidence="1" type="ORF">HWN39_10610</name>
</gene>
<protein>
    <submittedName>
        <fullName evidence="1">Uncharacterized protein</fullName>
    </submittedName>
</protein>
<dbReference type="RefSeq" id="WP_176818372.1">
    <property type="nucleotide sequence ID" value="NZ_JABXWP010000016.1"/>
</dbReference>
<accession>A0A7Y7UJB0</accession>
<dbReference type="EMBL" id="JABXWP010000016">
    <property type="protein sequence ID" value="NVO88929.1"/>
    <property type="molecule type" value="Genomic_DNA"/>
</dbReference>
<organism evidence="1 2">
    <name type="scientific">Lacticaseibacillus rhamnosus</name>
    <name type="common">Lactobacillus rhamnosus</name>
    <dbReference type="NCBI Taxonomy" id="47715"/>
    <lineage>
        <taxon>Bacteria</taxon>
        <taxon>Bacillati</taxon>
        <taxon>Bacillota</taxon>
        <taxon>Bacilli</taxon>
        <taxon>Lactobacillales</taxon>
        <taxon>Lactobacillaceae</taxon>
        <taxon>Lacticaseibacillus</taxon>
    </lineage>
</organism>
<name>A0A7Y7UJB0_LACRH</name>
<reference evidence="1 2" key="1">
    <citation type="submission" date="2020-06" db="EMBL/GenBank/DDBJ databases">
        <title>Lactobacillus rhamnosus QC,genome.</title>
        <authorList>
            <person name="Yi H."/>
            <person name="Jin M."/>
        </authorList>
    </citation>
    <scope>NUCLEOTIDE SEQUENCE [LARGE SCALE GENOMIC DNA]</scope>
    <source>
        <strain evidence="1 2">QC</strain>
    </source>
</reference>
<evidence type="ECO:0000313" key="1">
    <source>
        <dbReference type="EMBL" id="NVO88929.1"/>
    </source>
</evidence>
<evidence type="ECO:0000313" key="2">
    <source>
        <dbReference type="Proteomes" id="UP000542889"/>
    </source>
</evidence>